<keyword evidence="2" id="KW-1185">Reference proteome</keyword>
<dbReference type="GO" id="GO:0019171">
    <property type="term" value="F:(3R)-hydroxyacyl-[acyl-carrier-protein] dehydratase activity"/>
    <property type="evidence" value="ECO:0007669"/>
    <property type="project" value="TreeGrafter"/>
</dbReference>
<dbReference type="InterPro" id="IPR052741">
    <property type="entry name" value="Mitochondrial_HTD2"/>
</dbReference>
<dbReference type="PANTHER" id="PTHR28152:SF1">
    <property type="entry name" value="HYDROXYACYL-THIOESTER DEHYDRATASE TYPE 2, MITOCHONDRIAL"/>
    <property type="match status" value="1"/>
</dbReference>
<reference evidence="1 2" key="1">
    <citation type="journal article" date="2016" name="Genome Biol. Evol.">
        <title>Divergent and convergent evolution of fungal pathogenicity.</title>
        <authorList>
            <person name="Shang Y."/>
            <person name="Xiao G."/>
            <person name="Zheng P."/>
            <person name="Cen K."/>
            <person name="Zhan S."/>
            <person name="Wang C."/>
        </authorList>
    </citation>
    <scope>NUCLEOTIDE SEQUENCE [LARGE SCALE GENOMIC DNA]</scope>
    <source>
        <strain evidence="1 2">RCEF 264</strain>
    </source>
</reference>
<dbReference type="EMBL" id="AZHD01000004">
    <property type="protein sequence ID" value="OAA64183.1"/>
    <property type="molecule type" value="Genomic_DNA"/>
</dbReference>
<evidence type="ECO:0000313" key="1">
    <source>
        <dbReference type="EMBL" id="OAA64183.1"/>
    </source>
</evidence>
<gene>
    <name evidence="1" type="ORF">SPI_02830</name>
</gene>
<evidence type="ECO:0000313" key="2">
    <source>
        <dbReference type="Proteomes" id="UP000076874"/>
    </source>
</evidence>
<comment type="caution">
    <text evidence="1">The sequence shown here is derived from an EMBL/GenBank/DDBJ whole genome shotgun (WGS) entry which is preliminary data.</text>
</comment>
<dbReference type="PANTHER" id="PTHR28152">
    <property type="entry name" value="HYDROXYACYL-THIOESTER DEHYDRATASE TYPE 2, MITOCHONDRIAL"/>
    <property type="match status" value="1"/>
</dbReference>
<dbReference type="GO" id="GO:0005739">
    <property type="term" value="C:mitochondrion"/>
    <property type="evidence" value="ECO:0007669"/>
    <property type="project" value="TreeGrafter"/>
</dbReference>
<organism evidence="1 2">
    <name type="scientific">Niveomyces insectorum RCEF 264</name>
    <dbReference type="NCBI Taxonomy" id="1081102"/>
    <lineage>
        <taxon>Eukaryota</taxon>
        <taxon>Fungi</taxon>
        <taxon>Dikarya</taxon>
        <taxon>Ascomycota</taxon>
        <taxon>Pezizomycotina</taxon>
        <taxon>Sordariomycetes</taxon>
        <taxon>Hypocreomycetidae</taxon>
        <taxon>Hypocreales</taxon>
        <taxon>Cordycipitaceae</taxon>
        <taxon>Niveomyces</taxon>
    </lineage>
</organism>
<proteinExistence type="predicted"/>
<name>A0A162K279_9HYPO</name>
<sequence length="433" mass="46413">MSSLFLPRSAVAARWLPCGRSPVPAAAAVHSLCQQHRHHQQRRHPADQRRSIVMVDQPQADPPLDVDALRATLAARPPTATYDVLSPTHSHLLNVSLSDYLPAGAGAVEFDRQSAASATTTATAAKTNPFVLPSAASAGLLPPGPHLVYFPLQKPPSLLLPDGTDPTQSPGAPFVRRMWAGGSVRFLAPENLLLDNRRAVCVERLGPDIRVTGTPGAEKVFVNVWRRYGPVPDLGARGAVSPEAIAGVEAAVEADPAIEELRTLVFLRDSPRAAKNDAEAAKETQEPERKGIQAAYPPDASFSLTPPPSLLFHFSALSFNAHAIHLDPQFCREQEGHRGRLVHGPLSLVLLLAAVRKQVAKVVGTSPAEVTNSIQSIEYRNLAPLYAGEPLRVCIRQNHNGHRDQAAGARWDVWIEGPQGGVSVRGVAVTNSG</sequence>
<dbReference type="Gene3D" id="3.10.129.10">
    <property type="entry name" value="Hotdog Thioesterase"/>
    <property type="match status" value="1"/>
</dbReference>
<accession>A0A162K279</accession>
<dbReference type="Proteomes" id="UP000076874">
    <property type="component" value="Unassembled WGS sequence"/>
</dbReference>
<dbReference type="SUPFAM" id="SSF54637">
    <property type="entry name" value="Thioesterase/thiol ester dehydrase-isomerase"/>
    <property type="match status" value="1"/>
</dbReference>
<dbReference type="AlphaFoldDB" id="A0A162K279"/>
<dbReference type="OrthoDB" id="3257538at2759"/>
<protein>
    <submittedName>
        <fullName evidence="1">Uncharacterized protein</fullName>
    </submittedName>
</protein>
<dbReference type="STRING" id="1081102.A0A162K279"/>
<dbReference type="InterPro" id="IPR029069">
    <property type="entry name" value="HotDog_dom_sf"/>
</dbReference>